<dbReference type="AlphaFoldDB" id="A0A5J4QYF3"/>
<gene>
    <name evidence="1" type="ORF">EZS27_024556</name>
</gene>
<comment type="caution">
    <text evidence="1">The sequence shown here is derived from an EMBL/GenBank/DDBJ whole genome shotgun (WGS) entry which is preliminary data.</text>
</comment>
<name>A0A5J4QYF3_9ZZZZ</name>
<evidence type="ECO:0000313" key="1">
    <source>
        <dbReference type="EMBL" id="KAA6326325.1"/>
    </source>
</evidence>
<protein>
    <submittedName>
        <fullName evidence="1">Uncharacterized protein</fullName>
    </submittedName>
</protein>
<dbReference type="EMBL" id="SNRY01002187">
    <property type="protein sequence ID" value="KAA6326325.1"/>
    <property type="molecule type" value="Genomic_DNA"/>
</dbReference>
<proteinExistence type="predicted"/>
<reference evidence="1" key="1">
    <citation type="submission" date="2019-03" db="EMBL/GenBank/DDBJ databases">
        <title>Single cell metagenomics reveals metabolic interactions within the superorganism composed of flagellate Streblomastix strix and complex community of Bacteroidetes bacteria on its surface.</title>
        <authorList>
            <person name="Treitli S.C."/>
            <person name="Kolisko M."/>
            <person name="Husnik F."/>
            <person name="Keeling P."/>
            <person name="Hampl V."/>
        </authorList>
    </citation>
    <scope>NUCLEOTIDE SEQUENCE</scope>
    <source>
        <strain evidence="1">STM</strain>
    </source>
</reference>
<sequence length="347" mass="40917">MKETKIAVTNTPQNHVYKMLDFLSLSVKGLNMVILPPEHSRSCNIEWYLKKEFLFYCDVKDSKQETFDDFCKTIKFDMDIWRDYNGITGNHTSKGIVFDATGNIDYSDGINHLKIHQTEKYGDDDFPYLQLLQHDNFVQLLSDHTVYENLKEVALTEIKDGHEYELNIIEDKIGEIENDLPQHFTNDNYRKWYLETRLSLNEIKFCVHKELFDKDRDIKSFVYLMYVIFSSAGFSIDKGKSFSKYLALFLFESEATIDRYLKQANEQYPDTKKHLSTKKCVPLWNSPDRKIQKLIAVLKQIKTFHPAADILQKVFKKICQNLPKEERLNFLTDEEKVLYIELKSCCE</sequence>
<organism evidence="1">
    <name type="scientific">termite gut metagenome</name>
    <dbReference type="NCBI Taxonomy" id="433724"/>
    <lineage>
        <taxon>unclassified sequences</taxon>
        <taxon>metagenomes</taxon>
        <taxon>organismal metagenomes</taxon>
    </lineage>
</organism>
<accession>A0A5J4QYF3</accession>